<evidence type="ECO:0000256" key="4">
    <source>
        <dbReference type="ARBA" id="ARBA00022833"/>
    </source>
</evidence>
<feature type="compositionally biased region" description="Polar residues" evidence="7">
    <location>
        <begin position="460"/>
        <end position="472"/>
    </location>
</feature>
<evidence type="ECO:0000256" key="8">
    <source>
        <dbReference type="SAM" id="Phobius"/>
    </source>
</evidence>
<gene>
    <name evidence="10" type="ORF">SAMD00023353_6600230</name>
</gene>
<dbReference type="GO" id="GO:0005667">
    <property type="term" value="C:transcription regulator complex"/>
    <property type="evidence" value="ECO:0007669"/>
    <property type="project" value="TreeGrafter"/>
</dbReference>
<organism evidence="10">
    <name type="scientific">Rosellinia necatrix</name>
    <name type="common">White root-rot fungus</name>
    <dbReference type="NCBI Taxonomy" id="77044"/>
    <lineage>
        <taxon>Eukaryota</taxon>
        <taxon>Fungi</taxon>
        <taxon>Dikarya</taxon>
        <taxon>Ascomycota</taxon>
        <taxon>Pezizomycotina</taxon>
        <taxon>Sordariomycetes</taxon>
        <taxon>Xylariomycetidae</taxon>
        <taxon>Xylariales</taxon>
        <taxon>Xylariaceae</taxon>
        <taxon>Rosellinia</taxon>
    </lineage>
</organism>
<dbReference type="PANTHER" id="PTHR14003:SF19">
    <property type="entry name" value="YY2 TRANSCRIPTION FACTOR"/>
    <property type="match status" value="1"/>
</dbReference>
<feature type="compositionally biased region" description="Polar residues" evidence="7">
    <location>
        <begin position="506"/>
        <end position="526"/>
    </location>
</feature>
<feature type="transmembrane region" description="Helical" evidence="8">
    <location>
        <begin position="20"/>
        <end position="45"/>
    </location>
</feature>
<keyword evidence="8" id="KW-1133">Transmembrane helix</keyword>
<name>A0A1W2TU30_ROSNE</name>
<dbReference type="SMART" id="SM00355">
    <property type="entry name" value="ZnF_C2H2"/>
    <property type="match status" value="3"/>
</dbReference>
<dbReference type="OMA" id="RTHECPY"/>
<dbReference type="PROSITE" id="PS50157">
    <property type="entry name" value="ZINC_FINGER_C2H2_2"/>
    <property type="match status" value="1"/>
</dbReference>
<proteinExistence type="predicted"/>
<evidence type="ECO:0000256" key="5">
    <source>
        <dbReference type="ARBA" id="ARBA00044085"/>
    </source>
</evidence>
<feature type="region of interest" description="Disordered" evidence="7">
    <location>
        <begin position="61"/>
        <end position="127"/>
    </location>
</feature>
<keyword evidence="8" id="KW-0472">Membrane</keyword>
<dbReference type="InterPro" id="IPR013087">
    <property type="entry name" value="Znf_C2H2_type"/>
</dbReference>
<feature type="region of interest" description="Disordered" evidence="7">
    <location>
        <begin position="218"/>
        <end position="281"/>
    </location>
</feature>
<accession>A0A1W2TU30</accession>
<reference evidence="10" key="1">
    <citation type="submission" date="2016-03" db="EMBL/GenBank/DDBJ databases">
        <title>Draft genome sequence of Rosellinia necatrix.</title>
        <authorList>
            <person name="Kanematsu S."/>
        </authorList>
    </citation>
    <scope>NUCLEOTIDE SEQUENCE [LARGE SCALE GENOMIC DNA]</scope>
    <source>
        <strain evidence="10">W97</strain>
    </source>
</reference>
<dbReference type="GO" id="GO:0000981">
    <property type="term" value="F:DNA-binding transcription factor activity, RNA polymerase II-specific"/>
    <property type="evidence" value="ECO:0007669"/>
    <property type="project" value="TreeGrafter"/>
</dbReference>
<dbReference type="PANTHER" id="PTHR14003">
    <property type="entry name" value="TRANSCRIPTIONAL REPRESSOR PROTEIN YY"/>
    <property type="match status" value="1"/>
</dbReference>
<evidence type="ECO:0000256" key="7">
    <source>
        <dbReference type="SAM" id="MobiDB-lite"/>
    </source>
</evidence>
<keyword evidence="2" id="KW-0677">Repeat</keyword>
<dbReference type="STRING" id="77044.A0A1W2TU30"/>
<evidence type="ECO:0000256" key="6">
    <source>
        <dbReference type="PROSITE-ProRule" id="PRU00042"/>
    </source>
</evidence>
<keyword evidence="3 6" id="KW-0863">Zinc-finger</keyword>
<protein>
    <recommendedName>
        <fullName evidence="5">C2H2 type master regulator of conidiophore development brlA</fullName>
    </recommendedName>
</protein>
<evidence type="ECO:0000313" key="10">
    <source>
        <dbReference type="EMBL" id="GAP92106.2"/>
    </source>
</evidence>
<dbReference type="AlphaFoldDB" id="A0A1W2TU30"/>
<evidence type="ECO:0000313" key="11">
    <source>
        <dbReference type="Proteomes" id="UP000054516"/>
    </source>
</evidence>
<evidence type="ECO:0000256" key="2">
    <source>
        <dbReference type="ARBA" id="ARBA00022737"/>
    </source>
</evidence>
<feature type="compositionally biased region" description="Polar residues" evidence="7">
    <location>
        <begin position="236"/>
        <end position="248"/>
    </location>
</feature>
<keyword evidence="8" id="KW-0812">Transmembrane</keyword>
<evidence type="ECO:0000256" key="3">
    <source>
        <dbReference type="ARBA" id="ARBA00022771"/>
    </source>
</evidence>
<sequence length="662" mass="72553">MAIPRAAVIRRSHALSPGAIAGAVIGSLIGGSVLLIVLGFLYFFYRRKAKKDQVDDALPVSQVSDPDHAASSSWPGVDSPRTGTLHLGRSPSGREEGSNGSYPIPPVNADTQRSPTSPRGGEDWMNNGPAYDHQVLVYDTLPPDINFSLPSPQQTRTFPIAAEHSITAPLNHASTAPEAANSSYYDTRISMDSEPAPAAMMPTLQMTPQMSELYKAQLKEAEEHRRSSSFHKRLWNTITRQSTRNSKGTVGDSAQYSSSQQQHQDTIKQEPGQGSPEGAAWTGAAPEYVEEPEQIADGGPNLGFHMPGSGRQGEHQLPSPIGGYRYQTGDSQYGGFPGRIDSTGVLPTIENPELPSSVLATGPTYGLPLSAKPQSPIAQGERLKSPEIPEPMDVDGFQPDTNGHSPFRSSHSPQLSPDSFTINPMAILQPTNPTEQAAYTTYQIKHSASPPVMPPPAPQIVTQQPTQEDTISSPPPRGDDFADMYLQFPGEDDYRRSMDSYDYSSTPGQSSTVESTGRTPDTHPTASPSPFPTIPEYGTTKPDPSVLPNSSKLSPQSGALVCPECSREFDQIHKLNHHKRYHDRTHECPYPDCDRKFGTKTHLDRHINDRHLKLKAYHCTEPTCAWFKGGKSFPRKDNWRRHMTKKHGTTPQDFDQMEMQFG</sequence>
<dbReference type="GO" id="GO:0008270">
    <property type="term" value="F:zinc ion binding"/>
    <property type="evidence" value="ECO:0007669"/>
    <property type="project" value="UniProtKB-KW"/>
</dbReference>
<evidence type="ECO:0000256" key="1">
    <source>
        <dbReference type="ARBA" id="ARBA00022723"/>
    </source>
</evidence>
<feature type="region of interest" description="Disordered" evidence="7">
    <location>
        <begin position="446"/>
        <end position="552"/>
    </location>
</feature>
<dbReference type="GO" id="GO:0000785">
    <property type="term" value="C:chromatin"/>
    <property type="evidence" value="ECO:0007669"/>
    <property type="project" value="TreeGrafter"/>
</dbReference>
<dbReference type="GO" id="GO:0000978">
    <property type="term" value="F:RNA polymerase II cis-regulatory region sequence-specific DNA binding"/>
    <property type="evidence" value="ECO:0007669"/>
    <property type="project" value="TreeGrafter"/>
</dbReference>
<keyword evidence="4" id="KW-0862">Zinc</keyword>
<dbReference type="EMBL" id="DF977511">
    <property type="protein sequence ID" value="GAP92106.2"/>
    <property type="molecule type" value="Genomic_DNA"/>
</dbReference>
<dbReference type="OrthoDB" id="6365676at2759"/>
<feature type="region of interest" description="Disordered" evidence="7">
    <location>
        <begin position="294"/>
        <end position="330"/>
    </location>
</feature>
<dbReference type="Gene3D" id="3.30.160.60">
    <property type="entry name" value="Classic Zinc Finger"/>
    <property type="match status" value="2"/>
</dbReference>
<dbReference type="SUPFAM" id="SSF57667">
    <property type="entry name" value="beta-beta-alpha zinc fingers"/>
    <property type="match status" value="1"/>
</dbReference>
<evidence type="ECO:0000259" key="9">
    <source>
        <dbReference type="PROSITE" id="PS50157"/>
    </source>
</evidence>
<dbReference type="Proteomes" id="UP000054516">
    <property type="component" value="Unassembled WGS sequence"/>
</dbReference>
<dbReference type="PROSITE" id="PS00028">
    <property type="entry name" value="ZINC_FINGER_C2H2_1"/>
    <property type="match status" value="1"/>
</dbReference>
<feature type="compositionally biased region" description="Low complexity" evidence="7">
    <location>
        <begin position="253"/>
        <end position="264"/>
    </location>
</feature>
<dbReference type="InterPro" id="IPR036236">
    <property type="entry name" value="Znf_C2H2_sf"/>
</dbReference>
<keyword evidence="11" id="KW-1185">Reference proteome</keyword>
<feature type="domain" description="C2H2-type" evidence="9">
    <location>
        <begin position="560"/>
        <end position="591"/>
    </location>
</feature>
<dbReference type="Pfam" id="PF00096">
    <property type="entry name" value="zf-C2H2"/>
    <property type="match status" value="1"/>
</dbReference>
<keyword evidence="1" id="KW-0479">Metal-binding</keyword>